<dbReference type="NCBIfam" id="TIGR03054">
    <property type="entry name" value="photo_alph_chp1"/>
    <property type="match status" value="1"/>
</dbReference>
<sequence length="186" mass="20600">MLALPVHARFARKSQPRVTRRCRRVQRSQPEREWKMGQTATARDPQRKPAIACGCLIATAVVLVALTRHDPVPEFIDPANVKRIVELRFSDLPDGTVVASDAATGNEIERIVPGAGGFIRVTMRSFATERKQKGLDSEVPFTLTRMNNGALYLQDGLTGRTMLLNAFGPSNEGVFAELIDQKRTTQ</sequence>
<gene>
    <name evidence="1" type="ORF">EB235_30520</name>
</gene>
<dbReference type="InterPro" id="IPR017495">
    <property type="entry name" value="PuhC"/>
</dbReference>
<accession>A0A6M7WZU3</accession>
<dbReference type="AlphaFoldDB" id="A0A6M7WZU3"/>
<reference evidence="1 2" key="1">
    <citation type="submission" date="2018-10" db="EMBL/GenBank/DDBJ databases">
        <authorList>
            <person name="Perry B.J."/>
            <person name="Sullivan J.T."/>
            <person name="Murphy R.J.T."/>
            <person name="Ramsay J.P."/>
            <person name="Ronson C.W."/>
        </authorList>
    </citation>
    <scope>NUCLEOTIDE SEQUENCE [LARGE SCALE GENOMIC DNA]</scope>
    <source>
        <strain evidence="1 2">R88b</strain>
    </source>
</reference>
<name>A0A6M7WZU3_RHILI</name>
<dbReference type="EMBL" id="CP033367">
    <property type="protein sequence ID" value="QKD05288.1"/>
    <property type="molecule type" value="Genomic_DNA"/>
</dbReference>
<protein>
    <submittedName>
        <fullName evidence="1">Photosynthetic complex assembly protein</fullName>
    </submittedName>
</protein>
<proteinExistence type="predicted"/>
<dbReference type="Proteomes" id="UP000503017">
    <property type="component" value="Chromosome"/>
</dbReference>
<organism evidence="1 2">
    <name type="scientific">Mesorhizobium loti R88b</name>
    <dbReference type="NCBI Taxonomy" id="935548"/>
    <lineage>
        <taxon>Bacteria</taxon>
        <taxon>Pseudomonadati</taxon>
        <taxon>Pseudomonadota</taxon>
        <taxon>Alphaproteobacteria</taxon>
        <taxon>Hyphomicrobiales</taxon>
        <taxon>Phyllobacteriaceae</taxon>
        <taxon>Mesorhizobium</taxon>
    </lineage>
</organism>
<evidence type="ECO:0000313" key="2">
    <source>
        <dbReference type="Proteomes" id="UP000503017"/>
    </source>
</evidence>
<evidence type="ECO:0000313" key="1">
    <source>
        <dbReference type="EMBL" id="QKD05288.1"/>
    </source>
</evidence>